<dbReference type="GO" id="GO:0006400">
    <property type="term" value="P:tRNA modification"/>
    <property type="evidence" value="ECO:0007669"/>
    <property type="project" value="InterPro"/>
</dbReference>
<reference evidence="1" key="1">
    <citation type="journal article" date="2020" name="mSystems">
        <title>Genome- and Community-Level Interaction Insights into Carbon Utilization and Element Cycling Functions of Hydrothermarchaeota in Hydrothermal Sediment.</title>
        <authorList>
            <person name="Zhou Z."/>
            <person name="Liu Y."/>
            <person name="Xu W."/>
            <person name="Pan J."/>
            <person name="Luo Z.H."/>
            <person name="Li M."/>
        </authorList>
    </citation>
    <scope>NUCLEOTIDE SEQUENCE [LARGE SCALE GENOMIC DNA]</scope>
    <source>
        <strain evidence="1">SpSt-23</strain>
    </source>
</reference>
<organism evidence="1">
    <name type="scientific">Thermosphaera aggregans</name>
    <dbReference type="NCBI Taxonomy" id="54254"/>
    <lineage>
        <taxon>Archaea</taxon>
        <taxon>Thermoproteota</taxon>
        <taxon>Thermoprotei</taxon>
        <taxon>Desulfurococcales</taxon>
        <taxon>Desulfurococcaceae</taxon>
        <taxon>Thermosphaera</taxon>
    </lineage>
</organism>
<comment type="caution">
    <text evidence="1">The sequence shown here is derived from an EMBL/GenBank/DDBJ whole genome shotgun (WGS) entry which is preliminary data.</text>
</comment>
<dbReference type="EMBL" id="DSJT01000029">
    <property type="protein sequence ID" value="HEF87725.1"/>
    <property type="molecule type" value="Genomic_DNA"/>
</dbReference>
<name>A0A7C2FYD8_9CREN</name>
<proteinExistence type="predicted"/>
<dbReference type="AlphaFoldDB" id="A0A7C2FYD8"/>
<dbReference type="CDD" id="cd11717">
    <property type="entry name" value="THUMP_THUMPD1_like"/>
    <property type="match status" value="1"/>
</dbReference>
<gene>
    <name evidence="1" type="ORF">ENP55_05490</name>
</gene>
<accession>A0A7C2FYD8</accession>
<dbReference type="InterPro" id="IPR040183">
    <property type="entry name" value="THUMPD1-like"/>
</dbReference>
<dbReference type="GO" id="GO:0003723">
    <property type="term" value="F:RNA binding"/>
    <property type="evidence" value="ECO:0007669"/>
    <property type="project" value="InterPro"/>
</dbReference>
<evidence type="ECO:0000313" key="1">
    <source>
        <dbReference type="EMBL" id="HEF87725.1"/>
    </source>
</evidence>
<dbReference type="SUPFAM" id="SSF143437">
    <property type="entry name" value="THUMP domain-like"/>
    <property type="match status" value="1"/>
</dbReference>
<protein>
    <submittedName>
        <fullName evidence="1">Uncharacterized protein</fullName>
    </submittedName>
</protein>
<sequence>MSFNLMITHEPGLDNYRFVIGSLRSLIRDYQVVDKGPCVILIKVPDPYQAIEDLRSLVKEAPMVYRVIPIDMVVDPYVEEVAEKAGELALTRIPSDKTYRVTLHGRLYWRDTRMPAHSMDAIRVIAERIDRQVSLSHPDYVVYVRSVKLYHRRRYATITVTTPEKIIVSKSDKP</sequence>